<keyword evidence="1" id="KW-0472">Membrane</keyword>
<dbReference type="Pfam" id="PF09997">
    <property type="entry name" value="DUF2238"/>
    <property type="match status" value="1"/>
</dbReference>
<dbReference type="InterPro" id="IPR014509">
    <property type="entry name" value="YjdF-like"/>
</dbReference>
<feature type="transmembrane region" description="Helical" evidence="1">
    <location>
        <begin position="115"/>
        <end position="133"/>
    </location>
</feature>
<proteinExistence type="predicted"/>
<evidence type="ECO:0000313" key="2">
    <source>
        <dbReference type="EMBL" id="HIU50141.1"/>
    </source>
</evidence>
<evidence type="ECO:0000313" key="3">
    <source>
        <dbReference type="Proteomes" id="UP000824118"/>
    </source>
</evidence>
<reference evidence="2" key="1">
    <citation type="submission" date="2020-10" db="EMBL/GenBank/DDBJ databases">
        <authorList>
            <person name="Gilroy R."/>
        </authorList>
    </citation>
    <scope>NUCLEOTIDE SEQUENCE</scope>
    <source>
        <strain evidence="2">ChiGjej1B1-1684</strain>
    </source>
</reference>
<keyword evidence="1" id="KW-0812">Transmembrane</keyword>
<dbReference type="AlphaFoldDB" id="A0A9D1LYD2"/>
<protein>
    <submittedName>
        <fullName evidence="2">Uncharacterized protein</fullName>
    </submittedName>
</protein>
<keyword evidence="1" id="KW-1133">Transmembrane helix</keyword>
<comment type="caution">
    <text evidence="2">The sequence shown here is derived from an EMBL/GenBank/DDBJ whole genome shotgun (WGS) entry which is preliminary data.</text>
</comment>
<accession>A0A9D1LYD2</accession>
<name>A0A9D1LYD2_9FIRM</name>
<feature type="transmembrane region" description="Helical" evidence="1">
    <location>
        <begin position="145"/>
        <end position="165"/>
    </location>
</feature>
<feature type="transmembrane region" description="Helical" evidence="1">
    <location>
        <begin position="232"/>
        <end position="250"/>
    </location>
</feature>
<dbReference type="EMBL" id="DVNG01000056">
    <property type="protein sequence ID" value="HIU50141.1"/>
    <property type="molecule type" value="Genomic_DNA"/>
</dbReference>
<reference evidence="2" key="2">
    <citation type="journal article" date="2021" name="PeerJ">
        <title>Extensive microbial diversity within the chicken gut microbiome revealed by metagenomics and culture.</title>
        <authorList>
            <person name="Gilroy R."/>
            <person name="Ravi A."/>
            <person name="Getino M."/>
            <person name="Pursley I."/>
            <person name="Horton D.L."/>
            <person name="Alikhan N.F."/>
            <person name="Baker D."/>
            <person name="Gharbi K."/>
            <person name="Hall N."/>
            <person name="Watson M."/>
            <person name="Adriaenssens E.M."/>
            <person name="Foster-Nyarko E."/>
            <person name="Jarju S."/>
            <person name="Secka A."/>
            <person name="Antonio M."/>
            <person name="Oren A."/>
            <person name="Chaudhuri R.R."/>
            <person name="La Ragione R."/>
            <person name="Hildebrand F."/>
            <person name="Pallen M.J."/>
        </authorList>
    </citation>
    <scope>NUCLEOTIDE SEQUENCE</scope>
    <source>
        <strain evidence="2">ChiGjej1B1-1684</strain>
    </source>
</reference>
<feature type="transmembrane region" description="Helical" evidence="1">
    <location>
        <begin position="28"/>
        <end position="47"/>
    </location>
</feature>
<dbReference type="Proteomes" id="UP000824118">
    <property type="component" value="Unassembled WGS sequence"/>
</dbReference>
<gene>
    <name evidence="2" type="ORF">IAD22_03920</name>
</gene>
<evidence type="ECO:0000256" key="1">
    <source>
        <dbReference type="SAM" id="Phobius"/>
    </source>
</evidence>
<sequence>MTKKEKKPKSERFFYGLLEQIKTNKSTFAVFITLRFFVILEMVVSVIRGNYENLFVCTLALALFMIPAFVEKNFGIQLPSTLEIIILLFIFSAEILGEIQSYYTKIPFWDTMLHTMNGFLCAAVGFALVDIFNRNERFTFKLSPFFLAFTAFCFSMTVGVVWEFFECGCDLFFHTDMQKDTIVTQFSSVLLNPEGINVPIAVNNIHDTAINGNSLGINGYLDIGLLDTMKDLFVNFIGAVVFSIIGFFYVKTRGHGKFARRFIPVVKQHFENTDSKTKQANPETENPSDL</sequence>
<organism evidence="2 3">
    <name type="scientific">Candidatus Limousia pullorum</name>
    <dbReference type="NCBI Taxonomy" id="2840860"/>
    <lineage>
        <taxon>Bacteria</taxon>
        <taxon>Bacillati</taxon>
        <taxon>Bacillota</taxon>
        <taxon>Clostridia</taxon>
        <taxon>Eubacteriales</taxon>
        <taxon>Oscillospiraceae</taxon>
        <taxon>Oscillospiraceae incertae sedis</taxon>
        <taxon>Candidatus Limousia</taxon>
    </lineage>
</organism>
<feature type="transmembrane region" description="Helical" evidence="1">
    <location>
        <begin position="53"/>
        <end position="70"/>
    </location>
</feature>
<feature type="transmembrane region" description="Helical" evidence="1">
    <location>
        <begin position="82"/>
        <end position="103"/>
    </location>
</feature>